<keyword evidence="2" id="KW-1185">Reference proteome</keyword>
<reference evidence="1" key="2">
    <citation type="submission" date="2021-10" db="EMBL/GenBank/DDBJ databases">
        <authorList>
            <person name="Piombo E."/>
        </authorList>
    </citation>
    <scope>NUCLEOTIDE SEQUENCE</scope>
</reference>
<reference evidence="1" key="1">
    <citation type="submission" date="2020-04" db="EMBL/GenBank/DDBJ databases">
        <authorList>
            <person name="Broberg M."/>
        </authorList>
    </citation>
    <scope>NUCLEOTIDE SEQUENCE</scope>
</reference>
<comment type="caution">
    <text evidence="1">The sequence shown here is derived from an EMBL/GenBank/DDBJ whole genome shotgun (WGS) entry which is preliminary data.</text>
</comment>
<evidence type="ECO:0000313" key="1">
    <source>
        <dbReference type="EMBL" id="CAG9944633.1"/>
    </source>
</evidence>
<gene>
    <name evidence="1" type="ORF">CRV2_00010724</name>
</gene>
<name>A0ACA9TUQ6_BIOOC</name>
<protein>
    <submittedName>
        <fullName evidence="1">Uncharacterized protein</fullName>
    </submittedName>
</protein>
<accession>A0ACA9TUQ6</accession>
<evidence type="ECO:0000313" key="2">
    <source>
        <dbReference type="Proteomes" id="UP000836387"/>
    </source>
</evidence>
<organism evidence="1 2">
    <name type="scientific">Clonostachys rosea f. rosea IK726</name>
    <dbReference type="NCBI Taxonomy" id="1349383"/>
    <lineage>
        <taxon>Eukaryota</taxon>
        <taxon>Fungi</taxon>
        <taxon>Dikarya</taxon>
        <taxon>Ascomycota</taxon>
        <taxon>Pezizomycotina</taxon>
        <taxon>Sordariomycetes</taxon>
        <taxon>Hypocreomycetidae</taxon>
        <taxon>Hypocreales</taxon>
        <taxon>Bionectriaceae</taxon>
        <taxon>Clonostachys</taxon>
    </lineage>
</organism>
<sequence length="547" mass="61060">MGFRRSQFSPDDPPAEDSLRPKAKGDGDTNPPAPSHRHSSVLNREGSIYSFFGGNEAARQANIREQEITLNAAFRYYHPAMRWAIIMAAPIILEGYDTSLMPNFFSNRAFITHYGTRAEKYPGQKVIPAWWQSLITAAATIGQLLGLLIAPKIVDRVGYRVSNLEGLLWAALCLVVVFASSFCGGENAKLIVYLTGEFLIGMPWGLFQSLALPYVSDITPLKLRAQAATMINIYWLIGQLLCSGILRGFIGMGKDIWAVIWHAPDSPLYLARQERYADAATVLKFLNRDPFFDAEGSLDAIRQVNEHEKAFSQDMGYMACFNKSNRRRTEIAVMVCLTQQLVGTCLITYGVKLLEQSGLSEANSMEISMVMYCLCILSTLSSMLVQRRFGRRSLWLWGLGFEVACLLIIGITGLFEKQLPSKIHWLIAGFLVLFAIIYNLTIGPLCFTIVAETPSTRLKTTTNSLSRAAYIILSIGNQFLVPYLLSPRPVGVGLGPRAALVWAGTATACFIWAFFRLPEMKDRTPAEVDILFEDNLPTRHWKHTKLD</sequence>
<dbReference type="Proteomes" id="UP000836387">
    <property type="component" value="Unassembled WGS sequence"/>
</dbReference>
<proteinExistence type="predicted"/>
<dbReference type="EMBL" id="CADEHS020000008">
    <property type="protein sequence ID" value="CAG9944633.1"/>
    <property type="molecule type" value="Genomic_DNA"/>
</dbReference>